<evidence type="ECO:0000256" key="2">
    <source>
        <dbReference type="SAM" id="MobiDB-lite"/>
    </source>
</evidence>
<dbReference type="Pfam" id="PF14516">
    <property type="entry name" value="AAA_35"/>
    <property type="match status" value="1"/>
</dbReference>
<dbReference type="EMBL" id="JAMZMM010000645">
    <property type="protein sequence ID" value="MCP2732538.1"/>
    <property type="molecule type" value="Genomic_DNA"/>
</dbReference>
<protein>
    <submittedName>
        <fullName evidence="3">AAA-like domain-containing protein</fullName>
    </submittedName>
</protein>
<reference evidence="3" key="1">
    <citation type="submission" date="2022-06" db="EMBL/GenBank/DDBJ databases">
        <title>New cyanobacteria of genus Symplocastrum in benthos of Lake Baikal.</title>
        <authorList>
            <person name="Sorokovikova E."/>
            <person name="Tikhonova I."/>
            <person name="Krasnopeev A."/>
            <person name="Evseev P."/>
            <person name="Gladkikh A."/>
            <person name="Belykh O."/>
        </authorList>
    </citation>
    <scope>NUCLEOTIDE SEQUENCE</scope>
    <source>
        <strain evidence="3">BBK-W-15</strain>
    </source>
</reference>
<dbReference type="Proteomes" id="UP001204953">
    <property type="component" value="Unassembled WGS sequence"/>
</dbReference>
<sequence length="491" mass="56079">MSIYNYKVGGSLEYQHPTYVVRQADRELYDGLTSLEFCYVLNSRQMGKSSLRVQMMNRLQAEGINCVSIDLTLIGSDALTPENWYGGIAFELLSGFNLLGEINFNTWWRDRLVLPPVQRLSLLIEEILLTHLSNNIVIFIDEIDSVKSLNFPTDDFFALIRGCYNRRVDRSDYKRITFCLLGVATPSDLIEDKGRTPFNIGQAIELTGFTFEEAKLSLTPGLHEKIDNPELIIKAVLDWTGGQPFLTQKLCHIIYNKSANQSQKSKNQTLRSLSLKQPTTDNQQPTIDTLVQTHIIDNWENQDEPEHLKTLRNRLLSNEQNSGRLLGLYQEILHNGEIIADDSPEQAEFRLTGLVCKQQGKLKVYNRIYQEVFNLYWVEKELSSLRPYTEAIAAWFASNRQDESRLLRGRALQEALDWKAGKSLSVEDDDFLAASQQKELDTEREANKILADAKGKAEQLLEKAKVAKQQAEELLAQTKKITQIERNDVKA</sequence>
<name>A0AAE3KSD9_9CYAN</name>
<comment type="caution">
    <text evidence="3">The sequence shown here is derived from an EMBL/GenBank/DDBJ whole genome shotgun (WGS) entry which is preliminary data.</text>
</comment>
<dbReference type="RefSeq" id="WP_254015245.1">
    <property type="nucleotide sequence ID" value="NZ_JAMZMM010000645.1"/>
</dbReference>
<feature type="coiled-coil region" evidence="1">
    <location>
        <begin position="443"/>
        <end position="487"/>
    </location>
</feature>
<evidence type="ECO:0000313" key="3">
    <source>
        <dbReference type="EMBL" id="MCP2732538.1"/>
    </source>
</evidence>
<gene>
    <name evidence="3" type="ORF">NJ959_29335</name>
</gene>
<evidence type="ECO:0000256" key="1">
    <source>
        <dbReference type="SAM" id="Coils"/>
    </source>
</evidence>
<feature type="non-terminal residue" evidence="3">
    <location>
        <position position="491"/>
    </location>
</feature>
<evidence type="ECO:0000313" key="4">
    <source>
        <dbReference type="Proteomes" id="UP001204953"/>
    </source>
</evidence>
<dbReference type="SUPFAM" id="SSF52540">
    <property type="entry name" value="P-loop containing nucleoside triphosphate hydrolases"/>
    <property type="match status" value="1"/>
</dbReference>
<dbReference type="Gene3D" id="3.40.50.300">
    <property type="entry name" value="P-loop containing nucleotide triphosphate hydrolases"/>
    <property type="match status" value="1"/>
</dbReference>
<dbReference type="AlphaFoldDB" id="A0AAE3KSD9"/>
<feature type="region of interest" description="Disordered" evidence="2">
    <location>
        <begin position="265"/>
        <end position="284"/>
    </location>
</feature>
<proteinExistence type="predicted"/>
<keyword evidence="4" id="KW-1185">Reference proteome</keyword>
<keyword evidence="1" id="KW-0175">Coiled coil</keyword>
<accession>A0AAE3KSD9</accession>
<organism evidence="3 4">
    <name type="scientific">Limnofasciculus baicalensis BBK-W-15</name>
    <dbReference type="NCBI Taxonomy" id="2699891"/>
    <lineage>
        <taxon>Bacteria</taxon>
        <taxon>Bacillati</taxon>
        <taxon>Cyanobacteriota</taxon>
        <taxon>Cyanophyceae</taxon>
        <taxon>Coleofasciculales</taxon>
        <taxon>Coleofasciculaceae</taxon>
        <taxon>Limnofasciculus</taxon>
        <taxon>Limnofasciculus baicalensis</taxon>
    </lineage>
</organism>
<dbReference type="InterPro" id="IPR027417">
    <property type="entry name" value="P-loop_NTPase"/>
</dbReference>